<keyword evidence="10" id="KW-0325">Glycoprotein</keyword>
<dbReference type="GO" id="GO:0005886">
    <property type="term" value="C:plasma membrane"/>
    <property type="evidence" value="ECO:0007669"/>
    <property type="project" value="UniProtKB-SubCell"/>
</dbReference>
<dbReference type="InterPro" id="IPR032675">
    <property type="entry name" value="LRR_dom_sf"/>
</dbReference>
<reference evidence="14 15" key="1">
    <citation type="journal article" date="2020" name="Mol. Biol. Evol.">
        <title>Distinct Expression and Methylation Patterns for Genes with Different Fates following a Single Whole-Genome Duplication in Flowering Plants.</title>
        <authorList>
            <person name="Shi T."/>
            <person name="Rahmani R.S."/>
            <person name="Gugger P.F."/>
            <person name="Wang M."/>
            <person name="Li H."/>
            <person name="Zhang Y."/>
            <person name="Li Z."/>
            <person name="Wang Q."/>
            <person name="Van de Peer Y."/>
            <person name="Marchal K."/>
            <person name="Chen J."/>
        </authorList>
    </citation>
    <scope>NUCLEOTIDE SEQUENCE [LARGE SCALE GENOMIC DNA]</scope>
    <source>
        <tissue evidence="14">Leaf</tissue>
    </source>
</reference>
<dbReference type="PANTHER" id="PTHR48063">
    <property type="entry name" value="LRR RECEPTOR-LIKE KINASE"/>
    <property type="match status" value="1"/>
</dbReference>
<dbReference type="Pfam" id="PF13855">
    <property type="entry name" value="LRR_8"/>
    <property type="match status" value="2"/>
</dbReference>
<evidence type="ECO:0000256" key="7">
    <source>
        <dbReference type="ARBA" id="ARBA00022737"/>
    </source>
</evidence>
<evidence type="ECO:0000256" key="4">
    <source>
        <dbReference type="ARBA" id="ARBA00022614"/>
    </source>
</evidence>
<feature type="signal peptide" evidence="12">
    <location>
        <begin position="1"/>
        <end position="30"/>
    </location>
</feature>
<dbReference type="InterPro" id="IPR046956">
    <property type="entry name" value="RLP23-like"/>
</dbReference>
<organism evidence="14 15">
    <name type="scientific">Nelumbo nucifera</name>
    <name type="common">Sacred lotus</name>
    <dbReference type="NCBI Taxonomy" id="4432"/>
    <lineage>
        <taxon>Eukaryota</taxon>
        <taxon>Viridiplantae</taxon>
        <taxon>Streptophyta</taxon>
        <taxon>Embryophyta</taxon>
        <taxon>Tracheophyta</taxon>
        <taxon>Spermatophyta</taxon>
        <taxon>Magnoliopsida</taxon>
        <taxon>Proteales</taxon>
        <taxon>Nelumbonaceae</taxon>
        <taxon>Nelumbo</taxon>
    </lineage>
</organism>
<dbReference type="Pfam" id="PF08263">
    <property type="entry name" value="LRRNT_2"/>
    <property type="match status" value="1"/>
</dbReference>
<comment type="subcellular location">
    <subcellularLocation>
        <location evidence="1">Cell membrane</location>
        <topology evidence="1">Single-pass type I membrane protein</topology>
    </subcellularLocation>
</comment>
<dbReference type="GO" id="GO:0099402">
    <property type="term" value="P:plant organ development"/>
    <property type="evidence" value="ECO:0007669"/>
    <property type="project" value="UniProtKB-ARBA"/>
</dbReference>
<keyword evidence="8 11" id="KW-1133">Transmembrane helix</keyword>
<keyword evidence="15" id="KW-1185">Reference proteome</keyword>
<dbReference type="InterPro" id="IPR001611">
    <property type="entry name" value="Leu-rich_rpt"/>
</dbReference>
<dbReference type="FunFam" id="3.80.10.10:FF:000095">
    <property type="entry name" value="LRR receptor-like serine/threonine-protein kinase GSO1"/>
    <property type="match status" value="3"/>
</dbReference>
<keyword evidence="5 11" id="KW-0812">Transmembrane</keyword>
<sequence>MQPNANAMGTWKSCWFSILIMLVFLTDEFSKSKGVLPNSSCLRRERQALIKFKKGLHYHLSGVSSWVGEDCCAWFGVGCDNTTGHVLKLNLHSSELSGEVNPFLLDLKHLNYLDLSGNTFLGEIPSFLGSMKNLRYLNLSSSLFSGVVPRHLGNLSSLKQLDLGGNPNLIIDNLQWLSHLSSLQHLDLSTAMFQRVSGWLYIINMLPSLSKLFLSDCHLGDIPIPLLHVNLTSLRVLDLSGNGFNSTVPRWLLNLTDLEQLDLSENEFKGEIPSTLQELSNFLPSLSELFLSDSGLLAANIPSPTAHHINFTSLAVLDLSGNGFNSTIPRWLFNLTNLEQTDLSRNEFKGEIPSTLQELSNSLPSLSEVFLSECGLAASILIPPLHVNLTSLVVLDLSRNGFNSIIPAWLFDLTNLEQLDLSENGFEGKVPSTLKDLCNLRKLDLSQNRLRGEIFEFLGPSLEYIYLSFNSFSGQIPASLELFSSLKSLDLYSNNFSGTVPKSLGQLSELEILDISNNSLNGVLSELHFTNLVKLKVLAISSNSLKLNVSLEWSPPFQLQSIRMASCKLGPGFPLWLQTQKILFVLDMSNTNISGTIPDWFPSIADTIWYLDLSNNLISGHIPSSMGYFLPEMLFLILSDNRITGSIPVSFCKARKLMFLDLSNNQLSGQLLQCWENFDYLFMLDLASNNLSGQISSSMGSLHGLVSLHLSKNNFCEEIPFALNNLTKLIILDLGENELSGRIPPWMGKNLTNLHILRLGSNNFHGGIPPQLCQVEHLQILDLAHNNLSGTIPRCFGNLTAMVLNPNTTKDILNLDFGNLHVVMDGAFHWNQRNLDDRLLKFSYDEKIDVSTKGRQLEYTKTLSLLTSLDLSNNNLGGEIPEELTNLHGLQSLNLSENHLIGRIPKNIDRLTSLESLDLSRNQLSGGIPPNVSALHFLGRLNLSFNNLSGPIPLTGQLETLDDSSIYMGNPDLCGAPTGRRCTGLDLVNNGTELVGSPSGKGDDDEDEALWFYIGLAAGFVVGFLGLELFLLEDFPPLAKALGSATEDFGGDFLPLVVILGLERDDEVPVQGVLPHLWTFSATATRYLGQQFFKSSPAISSQETHSSNLKKPIHPISSHCIPHSRVLNFSHLCTFNWLVGAAVLEALTYDFISRNPSIKSQIMLLIIRGMDRPSPSCCKVVLEALTCDFISRNPFVQSQETYSSNL</sequence>
<keyword evidence="4" id="KW-0433">Leucine-rich repeat</keyword>
<dbReference type="InterPro" id="IPR013210">
    <property type="entry name" value="LRR_N_plant-typ"/>
</dbReference>
<dbReference type="GO" id="GO:0009653">
    <property type="term" value="P:anatomical structure morphogenesis"/>
    <property type="evidence" value="ECO:0007669"/>
    <property type="project" value="UniProtKB-ARBA"/>
</dbReference>
<dbReference type="SUPFAM" id="SSF52058">
    <property type="entry name" value="L domain-like"/>
    <property type="match status" value="3"/>
</dbReference>
<comment type="similarity">
    <text evidence="2">Belongs to the RLP family.</text>
</comment>
<keyword evidence="7" id="KW-0677">Repeat</keyword>
<evidence type="ECO:0000256" key="9">
    <source>
        <dbReference type="ARBA" id="ARBA00023136"/>
    </source>
</evidence>
<dbReference type="EMBL" id="DUZY01000004">
    <property type="protein sequence ID" value="DAD35788.1"/>
    <property type="molecule type" value="Genomic_DNA"/>
</dbReference>
<evidence type="ECO:0000256" key="2">
    <source>
        <dbReference type="ARBA" id="ARBA00009592"/>
    </source>
</evidence>
<gene>
    <name evidence="14" type="ORF">HUJ06_006428</name>
</gene>
<evidence type="ECO:0000313" key="15">
    <source>
        <dbReference type="Proteomes" id="UP000607653"/>
    </source>
</evidence>
<evidence type="ECO:0000313" key="14">
    <source>
        <dbReference type="EMBL" id="DAD35788.1"/>
    </source>
</evidence>
<dbReference type="FunFam" id="3.80.10.10:FF:000400">
    <property type="entry name" value="Nuclear pore complex protein NUP107"/>
    <property type="match status" value="1"/>
</dbReference>
<evidence type="ECO:0000256" key="10">
    <source>
        <dbReference type="ARBA" id="ARBA00023180"/>
    </source>
</evidence>
<feature type="transmembrane region" description="Helical" evidence="11">
    <location>
        <begin position="1010"/>
        <end position="1032"/>
    </location>
</feature>
<name>A0A822Z2R5_NELNU</name>
<dbReference type="PANTHER" id="PTHR48063:SF112">
    <property type="entry name" value="RECEPTOR LIKE PROTEIN 30-LIKE"/>
    <property type="match status" value="1"/>
</dbReference>
<dbReference type="Pfam" id="PF00560">
    <property type="entry name" value="LRR_1"/>
    <property type="match status" value="12"/>
</dbReference>
<comment type="caution">
    <text evidence="14">The sequence shown here is derived from an EMBL/GenBank/DDBJ whole genome shotgun (WGS) entry which is preliminary data.</text>
</comment>
<protein>
    <recommendedName>
        <fullName evidence="13">Leucine-rich repeat-containing N-terminal plant-type domain-containing protein</fullName>
    </recommendedName>
</protein>
<dbReference type="InterPro" id="IPR003591">
    <property type="entry name" value="Leu-rich_rpt_typical-subtyp"/>
</dbReference>
<evidence type="ECO:0000256" key="5">
    <source>
        <dbReference type="ARBA" id="ARBA00022692"/>
    </source>
</evidence>
<keyword evidence="3" id="KW-1003">Cell membrane</keyword>
<proteinExistence type="inferred from homology"/>
<accession>A0A822Z2R5</accession>
<feature type="domain" description="Leucine-rich repeat-containing N-terminal plant-type" evidence="13">
    <location>
        <begin position="44"/>
        <end position="80"/>
    </location>
</feature>
<evidence type="ECO:0000256" key="6">
    <source>
        <dbReference type="ARBA" id="ARBA00022729"/>
    </source>
</evidence>
<dbReference type="SMART" id="SM00369">
    <property type="entry name" value="LRR_TYP"/>
    <property type="match status" value="17"/>
</dbReference>
<dbReference type="Gene3D" id="3.80.10.10">
    <property type="entry name" value="Ribonuclease Inhibitor"/>
    <property type="match status" value="5"/>
</dbReference>
<evidence type="ECO:0000256" key="1">
    <source>
        <dbReference type="ARBA" id="ARBA00004251"/>
    </source>
</evidence>
<evidence type="ECO:0000256" key="11">
    <source>
        <dbReference type="SAM" id="Phobius"/>
    </source>
</evidence>
<dbReference type="PRINTS" id="PR00019">
    <property type="entry name" value="LEURICHRPT"/>
</dbReference>
<evidence type="ECO:0000256" key="8">
    <source>
        <dbReference type="ARBA" id="ARBA00022989"/>
    </source>
</evidence>
<dbReference type="AlphaFoldDB" id="A0A822Z2R5"/>
<evidence type="ECO:0000256" key="12">
    <source>
        <dbReference type="SAM" id="SignalP"/>
    </source>
</evidence>
<dbReference type="Proteomes" id="UP000607653">
    <property type="component" value="Unassembled WGS sequence"/>
</dbReference>
<evidence type="ECO:0000259" key="13">
    <source>
        <dbReference type="Pfam" id="PF08263"/>
    </source>
</evidence>
<keyword evidence="9 11" id="KW-0472">Membrane</keyword>
<keyword evidence="6 12" id="KW-0732">Signal</keyword>
<feature type="chain" id="PRO_5032795460" description="Leucine-rich repeat-containing N-terminal plant-type domain-containing protein" evidence="12">
    <location>
        <begin position="31"/>
        <end position="1206"/>
    </location>
</feature>
<dbReference type="SMART" id="SM00365">
    <property type="entry name" value="LRR_SD22"/>
    <property type="match status" value="9"/>
</dbReference>
<evidence type="ECO:0000256" key="3">
    <source>
        <dbReference type="ARBA" id="ARBA00022475"/>
    </source>
</evidence>